<proteinExistence type="inferred from homology"/>
<dbReference type="AlphaFoldDB" id="A0A3P7P3C1"/>
<dbReference type="GO" id="GO:0005085">
    <property type="term" value="F:guanyl-nucleotide exchange factor activity"/>
    <property type="evidence" value="ECO:0007669"/>
    <property type="project" value="InterPro"/>
</dbReference>
<reference evidence="3 4" key="1">
    <citation type="submission" date="2018-11" db="EMBL/GenBank/DDBJ databases">
        <authorList>
            <consortium name="Pathogen Informatics"/>
        </authorList>
    </citation>
    <scope>NUCLEOTIDE SEQUENCE [LARGE SCALE GENOMIC DNA]</scope>
</reference>
<dbReference type="GO" id="GO:0007264">
    <property type="term" value="P:small GTPase-mediated signal transduction"/>
    <property type="evidence" value="ECO:0007669"/>
    <property type="project" value="InterPro"/>
</dbReference>
<dbReference type="EMBL" id="UYRU01126452">
    <property type="protein sequence ID" value="VDN49914.1"/>
    <property type="molecule type" value="Genomic_DNA"/>
</dbReference>
<name>A0A3P7P3C1_DIBLA</name>
<organism evidence="3 4">
    <name type="scientific">Dibothriocephalus latus</name>
    <name type="common">Fish tapeworm</name>
    <name type="synonym">Diphyllobothrium latum</name>
    <dbReference type="NCBI Taxonomy" id="60516"/>
    <lineage>
        <taxon>Eukaryota</taxon>
        <taxon>Metazoa</taxon>
        <taxon>Spiralia</taxon>
        <taxon>Lophotrochozoa</taxon>
        <taxon>Platyhelminthes</taxon>
        <taxon>Cestoda</taxon>
        <taxon>Eucestoda</taxon>
        <taxon>Diphyllobothriidea</taxon>
        <taxon>Diphyllobothriidae</taxon>
        <taxon>Dibothriocephalus</taxon>
    </lineage>
</organism>
<feature type="domain" description="DOCKER" evidence="2">
    <location>
        <begin position="1"/>
        <end position="107"/>
    </location>
</feature>
<evidence type="ECO:0000313" key="3">
    <source>
        <dbReference type="EMBL" id="VDN49914.1"/>
    </source>
</evidence>
<sequence>MGLSRIYHHLGDAYQAINDAEARGHRLFASYYRVTFFGKAFEGFSGKSFIYRTGPCQKLSVFIQSIMNVHSQRLGRNKVQLISDSYVKLDSLSPDKAYIQASYQFFG</sequence>
<dbReference type="PANTHER" id="PTHR23317:SF76">
    <property type="entry name" value="LD20667P"/>
    <property type="match status" value="1"/>
</dbReference>
<dbReference type="OrthoDB" id="47328at2759"/>
<dbReference type="PANTHER" id="PTHR23317">
    <property type="entry name" value="DEDICATOR OF CYTOKINESIS DOCK"/>
    <property type="match status" value="1"/>
</dbReference>
<comment type="similarity">
    <text evidence="1">Belongs to the DOCK family.</text>
</comment>
<dbReference type="InterPro" id="IPR026791">
    <property type="entry name" value="DOCK"/>
</dbReference>
<keyword evidence="4" id="KW-1185">Reference proteome</keyword>
<dbReference type="Proteomes" id="UP000281553">
    <property type="component" value="Unassembled WGS sequence"/>
</dbReference>
<evidence type="ECO:0000259" key="2">
    <source>
        <dbReference type="PROSITE" id="PS51651"/>
    </source>
</evidence>
<protein>
    <recommendedName>
        <fullName evidence="2">DOCKER domain-containing protein</fullName>
    </recommendedName>
</protein>
<accession>A0A3P7P3C1</accession>
<dbReference type="PROSITE" id="PS51651">
    <property type="entry name" value="DOCKER"/>
    <property type="match status" value="1"/>
</dbReference>
<gene>
    <name evidence="3" type="ORF">DILT_LOCUS19934</name>
</gene>
<dbReference type="InterPro" id="IPR027357">
    <property type="entry name" value="DOCKER_dom"/>
</dbReference>
<evidence type="ECO:0000256" key="1">
    <source>
        <dbReference type="PROSITE-ProRule" id="PRU00984"/>
    </source>
</evidence>
<evidence type="ECO:0000313" key="4">
    <source>
        <dbReference type="Proteomes" id="UP000281553"/>
    </source>
</evidence>